<keyword evidence="3 6" id="KW-0812">Transmembrane</keyword>
<dbReference type="AlphaFoldDB" id="A0A8H8CEY5"/>
<evidence type="ECO:0000256" key="3">
    <source>
        <dbReference type="ARBA" id="ARBA00022692"/>
    </source>
</evidence>
<dbReference type="OrthoDB" id="442680at2759"/>
<evidence type="ECO:0000256" key="2">
    <source>
        <dbReference type="ARBA" id="ARBA00009190"/>
    </source>
</evidence>
<feature type="transmembrane region" description="Helical" evidence="6">
    <location>
        <begin position="201"/>
        <end position="221"/>
    </location>
</feature>
<comment type="subcellular location">
    <subcellularLocation>
        <location evidence="1 6">Membrane</location>
        <topology evidence="1 6">Multi-pass membrane protein</topology>
    </subcellularLocation>
</comment>
<evidence type="ECO:0000256" key="5">
    <source>
        <dbReference type="ARBA" id="ARBA00023136"/>
    </source>
</evidence>
<evidence type="ECO:0000313" key="8">
    <source>
        <dbReference type="EMBL" id="KAG5162470.1"/>
    </source>
</evidence>
<comment type="similarity">
    <text evidence="2 6">Belongs to the GDT1 family.</text>
</comment>
<dbReference type="Pfam" id="PF01169">
    <property type="entry name" value="GDT1"/>
    <property type="match status" value="2"/>
</dbReference>
<dbReference type="PANTHER" id="PTHR12608:SF1">
    <property type="entry name" value="TRANSMEMBRANE PROTEIN 165"/>
    <property type="match status" value="1"/>
</dbReference>
<feature type="compositionally biased region" description="Basic and acidic residues" evidence="7">
    <location>
        <begin position="121"/>
        <end position="131"/>
    </location>
</feature>
<protein>
    <recommendedName>
        <fullName evidence="6">GDT1 family protein</fullName>
    </recommendedName>
</protein>
<feature type="transmembrane region" description="Helical" evidence="6">
    <location>
        <begin position="12"/>
        <end position="38"/>
    </location>
</feature>
<evidence type="ECO:0000256" key="4">
    <source>
        <dbReference type="ARBA" id="ARBA00022989"/>
    </source>
</evidence>
<dbReference type="GO" id="GO:0015085">
    <property type="term" value="F:calcium ion transmembrane transporter activity"/>
    <property type="evidence" value="ECO:0007669"/>
    <property type="project" value="TreeGrafter"/>
</dbReference>
<feature type="compositionally biased region" description="Acidic residues" evidence="7">
    <location>
        <begin position="110"/>
        <end position="120"/>
    </location>
</feature>
<feature type="transmembrane region" description="Helical" evidence="6">
    <location>
        <begin position="176"/>
        <end position="195"/>
    </location>
</feature>
<dbReference type="GO" id="GO:0032472">
    <property type="term" value="P:Golgi calcium ion transport"/>
    <property type="evidence" value="ECO:0007669"/>
    <property type="project" value="TreeGrafter"/>
</dbReference>
<evidence type="ECO:0000256" key="1">
    <source>
        <dbReference type="ARBA" id="ARBA00004141"/>
    </source>
</evidence>
<keyword evidence="4 6" id="KW-1133">Transmembrane helix</keyword>
<dbReference type="GO" id="GO:0005384">
    <property type="term" value="F:manganese ion transmembrane transporter activity"/>
    <property type="evidence" value="ECO:0007669"/>
    <property type="project" value="TreeGrafter"/>
</dbReference>
<dbReference type="GO" id="GO:0000329">
    <property type="term" value="C:fungal-type vacuole membrane"/>
    <property type="evidence" value="ECO:0007669"/>
    <property type="project" value="TreeGrafter"/>
</dbReference>
<feature type="compositionally biased region" description="Polar residues" evidence="7">
    <location>
        <begin position="152"/>
        <end position="162"/>
    </location>
</feature>
<dbReference type="InterPro" id="IPR001727">
    <property type="entry name" value="GDT1-like"/>
</dbReference>
<dbReference type="GO" id="GO:0005794">
    <property type="term" value="C:Golgi apparatus"/>
    <property type="evidence" value="ECO:0007669"/>
    <property type="project" value="TreeGrafter"/>
</dbReference>
<evidence type="ECO:0000256" key="6">
    <source>
        <dbReference type="RuleBase" id="RU365102"/>
    </source>
</evidence>
<organism evidence="8">
    <name type="scientific">Psilocybe cubensis</name>
    <name type="common">Psychedelic mushroom</name>
    <name type="synonym">Stropharia cubensis</name>
    <dbReference type="NCBI Taxonomy" id="181762"/>
    <lineage>
        <taxon>Eukaryota</taxon>
        <taxon>Fungi</taxon>
        <taxon>Dikarya</taxon>
        <taxon>Basidiomycota</taxon>
        <taxon>Agaricomycotina</taxon>
        <taxon>Agaricomycetes</taxon>
        <taxon>Agaricomycetidae</taxon>
        <taxon>Agaricales</taxon>
        <taxon>Agaricineae</taxon>
        <taxon>Strophariaceae</taxon>
        <taxon>Psilocybe</taxon>
    </lineage>
</organism>
<comment type="caution">
    <text evidence="8">The sequence shown here is derived from an EMBL/GenBank/DDBJ whole genome shotgun (WGS) entry which is preliminary data.</text>
</comment>
<keyword evidence="5 6" id="KW-0472">Membrane</keyword>
<dbReference type="InterPro" id="IPR049555">
    <property type="entry name" value="GDT1-like_CS"/>
</dbReference>
<dbReference type="GO" id="GO:0032468">
    <property type="term" value="P:Golgi calcium ion homeostasis"/>
    <property type="evidence" value="ECO:0007669"/>
    <property type="project" value="TreeGrafter"/>
</dbReference>
<dbReference type="PANTHER" id="PTHR12608">
    <property type="entry name" value="TRANSMEMBRANE PROTEIN HTP-1 RELATED"/>
    <property type="match status" value="1"/>
</dbReference>
<sequence>MALPNGYPTSSIQAFAQSFSMIIVSEIGDKTFLIAAILAMRHLRLAVFLGAFLSLFLMSFLSASLGQILPALIPRGWTQWCASALFLIFGMKMWNEAKEMESGTGKIEEEMREAEEDIEGDQWKHESRRGDLGNQRTGSYPPESMEKHGRKQGSNSGLSTSKMRAKTSWMDETRSVCSLLFGPVFVQAFVLTFLAEWGDRSQIATIILGAAHVRIPVCLLLSTCRY</sequence>
<feature type="transmembrane region" description="Helical" evidence="6">
    <location>
        <begin position="45"/>
        <end position="65"/>
    </location>
</feature>
<reference evidence="8" key="1">
    <citation type="submission" date="2021-02" db="EMBL/GenBank/DDBJ databases">
        <title>Psilocybe cubensis genome.</title>
        <authorList>
            <person name="Mckernan K.J."/>
            <person name="Crawford S."/>
            <person name="Trippe A."/>
            <person name="Kane L.T."/>
            <person name="Mclaughlin S."/>
        </authorList>
    </citation>
    <scope>NUCLEOTIDE SEQUENCE [LARGE SCALE GENOMIC DNA]</scope>
    <source>
        <strain evidence="8">MGC-MH-2018</strain>
    </source>
</reference>
<feature type="region of interest" description="Disordered" evidence="7">
    <location>
        <begin position="102"/>
        <end position="162"/>
    </location>
</feature>
<evidence type="ECO:0000256" key="7">
    <source>
        <dbReference type="SAM" id="MobiDB-lite"/>
    </source>
</evidence>
<name>A0A8H8CEY5_PSICU</name>
<gene>
    <name evidence="8" type="ORF">JR316_012795</name>
</gene>
<dbReference type="PROSITE" id="PS01214">
    <property type="entry name" value="UPF0016"/>
    <property type="match status" value="1"/>
</dbReference>
<proteinExistence type="inferred from homology"/>
<accession>A0A8H8CEY5</accession>
<dbReference type="EMBL" id="JAFIQS010000019">
    <property type="protein sequence ID" value="KAG5162470.1"/>
    <property type="molecule type" value="Genomic_DNA"/>
</dbReference>
<feature type="transmembrane region" description="Helical" evidence="6">
    <location>
        <begin position="77"/>
        <end position="94"/>
    </location>
</feature>